<protein>
    <recommendedName>
        <fullName evidence="2">SigF-like NTF2-like domain-containing protein</fullName>
    </recommendedName>
</protein>
<dbReference type="Proteomes" id="UP000275385">
    <property type="component" value="Unassembled WGS sequence"/>
</dbReference>
<organism evidence="3 4">
    <name type="scientific">Coniochaeta pulveracea</name>
    <dbReference type="NCBI Taxonomy" id="177199"/>
    <lineage>
        <taxon>Eukaryota</taxon>
        <taxon>Fungi</taxon>
        <taxon>Dikarya</taxon>
        <taxon>Ascomycota</taxon>
        <taxon>Pezizomycotina</taxon>
        <taxon>Sordariomycetes</taxon>
        <taxon>Sordariomycetidae</taxon>
        <taxon>Coniochaetales</taxon>
        <taxon>Coniochaetaceae</taxon>
        <taxon>Coniochaeta</taxon>
    </lineage>
</organism>
<dbReference type="Pfam" id="PF24840">
    <property type="entry name" value="NTF2_SigF"/>
    <property type="match status" value="1"/>
</dbReference>
<feature type="transmembrane region" description="Helical" evidence="1">
    <location>
        <begin position="210"/>
        <end position="232"/>
    </location>
</feature>
<feature type="domain" description="SigF-like NTF2-like" evidence="2">
    <location>
        <begin position="1"/>
        <end position="127"/>
    </location>
</feature>
<dbReference type="EMBL" id="QVQW01000012">
    <property type="protein sequence ID" value="RKU46811.1"/>
    <property type="molecule type" value="Genomic_DNA"/>
</dbReference>
<dbReference type="STRING" id="177199.A0A420YFX6"/>
<dbReference type="PANTHER" id="PTHR35393">
    <property type="entry name" value="CHROMOSOME 1, WHOLE GENOME SHOTGUN SEQUENCE"/>
    <property type="match status" value="1"/>
</dbReference>
<dbReference type="InterPro" id="IPR057514">
    <property type="entry name" value="NTF2_SigF"/>
</dbReference>
<dbReference type="PANTHER" id="PTHR35393:SF1">
    <property type="entry name" value="SNOAL-LIKE DOMAIN-CONTAINING PROTEIN"/>
    <property type="match status" value="1"/>
</dbReference>
<sequence length="276" mass="30753">MEKPTAEIESVVRALAQGSPNEQRDALETYFLPDAEFVHPFCRVPAFSHLRLPFLGTINSRDLIHSIFQWYRFMSPRIDLTIDSILMDENKKTLYLAMHQRFALWIIPFYAARVHMVTVLHLAEEQERILVPGGGLPSYAQAAASRQPLLSGSRKDPAVTFDGNSATHVEPEPQPRKKYYIAKQEDLYQVSEWIKFLVPFGIGNAMVSGYMLLVTMFCVMGSLVTLPIVYIATAGGQTGNVAPPNKGLKQDKGRFAGGATWTPRVFSPLSSAVGLH</sequence>
<keyword evidence="4" id="KW-1185">Reference proteome</keyword>
<evidence type="ECO:0000259" key="2">
    <source>
        <dbReference type="Pfam" id="PF24840"/>
    </source>
</evidence>
<reference evidence="3 4" key="1">
    <citation type="submission" date="2018-08" db="EMBL/GenBank/DDBJ databases">
        <title>Draft genome of the lignicolous fungus Coniochaeta pulveracea.</title>
        <authorList>
            <person name="Borstlap C.J."/>
            <person name="De Witt R.N."/>
            <person name="Botha A."/>
            <person name="Volschenk H."/>
        </authorList>
    </citation>
    <scope>NUCLEOTIDE SEQUENCE [LARGE SCALE GENOMIC DNA]</scope>
    <source>
        <strain evidence="3 4">CAB683</strain>
    </source>
</reference>
<evidence type="ECO:0000313" key="3">
    <source>
        <dbReference type="EMBL" id="RKU46811.1"/>
    </source>
</evidence>
<dbReference type="OrthoDB" id="2344312at2759"/>
<accession>A0A420YFX6</accession>
<proteinExistence type="predicted"/>
<keyword evidence="1" id="KW-1133">Transmembrane helix</keyword>
<keyword evidence="1" id="KW-0472">Membrane</keyword>
<gene>
    <name evidence="3" type="ORF">DL546_007554</name>
</gene>
<comment type="caution">
    <text evidence="3">The sequence shown here is derived from an EMBL/GenBank/DDBJ whole genome shotgun (WGS) entry which is preliminary data.</text>
</comment>
<name>A0A420YFX6_9PEZI</name>
<evidence type="ECO:0000313" key="4">
    <source>
        <dbReference type="Proteomes" id="UP000275385"/>
    </source>
</evidence>
<keyword evidence="1" id="KW-0812">Transmembrane</keyword>
<dbReference type="AlphaFoldDB" id="A0A420YFX6"/>
<evidence type="ECO:0000256" key="1">
    <source>
        <dbReference type="SAM" id="Phobius"/>
    </source>
</evidence>